<protein>
    <submittedName>
        <fullName evidence="2">Uncharacterized protein</fullName>
    </submittedName>
</protein>
<feature type="compositionally biased region" description="Low complexity" evidence="1">
    <location>
        <begin position="14"/>
        <end position="25"/>
    </location>
</feature>
<dbReference type="AlphaFoldDB" id="K0TRA4"/>
<reference evidence="2 3" key="1">
    <citation type="journal article" date="2012" name="Genome Biol.">
        <title>Genome and low-iron response of an oceanic diatom adapted to chronic iron limitation.</title>
        <authorList>
            <person name="Lommer M."/>
            <person name="Specht M."/>
            <person name="Roy A.S."/>
            <person name="Kraemer L."/>
            <person name="Andreson R."/>
            <person name="Gutowska M.A."/>
            <person name="Wolf J."/>
            <person name="Bergner S.V."/>
            <person name="Schilhabel M.B."/>
            <person name="Klostermeier U.C."/>
            <person name="Beiko R.G."/>
            <person name="Rosenstiel P."/>
            <person name="Hippler M."/>
            <person name="Laroche J."/>
        </authorList>
    </citation>
    <scope>NUCLEOTIDE SEQUENCE [LARGE SCALE GENOMIC DNA]</scope>
    <source>
        <strain evidence="2 3">CCMP1005</strain>
    </source>
</reference>
<feature type="region of interest" description="Disordered" evidence="1">
    <location>
        <begin position="1"/>
        <end position="164"/>
    </location>
</feature>
<dbReference type="Proteomes" id="UP000266841">
    <property type="component" value="Unassembled WGS sequence"/>
</dbReference>
<name>K0TRA4_THAOC</name>
<evidence type="ECO:0000313" key="3">
    <source>
        <dbReference type="Proteomes" id="UP000266841"/>
    </source>
</evidence>
<comment type="caution">
    <text evidence="2">The sequence shown here is derived from an EMBL/GenBank/DDBJ whole genome shotgun (WGS) entry which is preliminary data.</text>
</comment>
<feature type="compositionally biased region" description="Basic residues" evidence="1">
    <location>
        <begin position="28"/>
        <end position="44"/>
    </location>
</feature>
<accession>K0TRA4</accession>
<evidence type="ECO:0000313" key="2">
    <source>
        <dbReference type="EMBL" id="EJK77452.1"/>
    </source>
</evidence>
<proteinExistence type="predicted"/>
<evidence type="ECO:0000256" key="1">
    <source>
        <dbReference type="SAM" id="MobiDB-lite"/>
    </source>
</evidence>
<organism evidence="2 3">
    <name type="scientific">Thalassiosira oceanica</name>
    <name type="common">Marine diatom</name>
    <dbReference type="NCBI Taxonomy" id="159749"/>
    <lineage>
        <taxon>Eukaryota</taxon>
        <taxon>Sar</taxon>
        <taxon>Stramenopiles</taxon>
        <taxon>Ochrophyta</taxon>
        <taxon>Bacillariophyta</taxon>
        <taxon>Coscinodiscophyceae</taxon>
        <taxon>Thalassiosirophycidae</taxon>
        <taxon>Thalassiosirales</taxon>
        <taxon>Thalassiosiraceae</taxon>
        <taxon>Thalassiosira</taxon>
    </lineage>
</organism>
<feature type="compositionally biased region" description="Basic and acidic residues" evidence="1">
    <location>
        <begin position="85"/>
        <end position="100"/>
    </location>
</feature>
<gene>
    <name evidence="2" type="ORF">THAOC_00717</name>
</gene>
<sequence>GLQIDRARRGGYLPGRIGRVGVRGARAGGRRPPRPRGRNGRRSRIGSVAAGPRSDQGRRAPAGRPGEFSSVAFEGRVPAPIGGHGRTERGGAVSEHRSEVNSDVTKASRPRSDRAKERCDATINGSKRGLVMDSHSAEIPKHSKIVQSEPEAGGAGRRRERRAETAQFLPCGAFHPRRAGWVDSLRAGATRLS</sequence>
<dbReference type="EMBL" id="AGNL01000857">
    <property type="protein sequence ID" value="EJK77452.1"/>
    <property type="molecule type" value="Genomic_DNA"/>
</dbReference>
<keyword evidence="3" id="KW-1185">Reference proteome</keyword>
<feature type="non-terminal residue" evidence="2">
    <location>
        <position position="1"/>
    </location>
</feature>
<feature type="compositionally biased region" description="Basic and acidic residues" evidence="1">
    <location>
        <begin position="110"/>
        <end position="120"/>
    </location>
</feature>